<gene>
    <name evidence="4" type="ORF">QN277_001239</name>
</gene>
<sequence length="407" mass="46265">MFLFSRLRQACRYRFYCTIASSSNSSEADSHIKWPGPFSPSSRVESRPVLARLKAEKDPMRILEICRSTTLNPDAYIDRICFSIAISKLTESKHFEGIRQFLEELKTRQDFNKNESFACHVMIWYGQANMLEDAVLTFKQLDEFGITRSVKSLYALLVGCQIGNNYEELCRIFLEFPKKYGIEPNLDTYNVGIKAFCIAGKSSSAYSILAEMDKKGVKPDEATFGNLLAGFYNEEKLEDVGKVLKLMVHYGIKPGLTTYNTRIQSLCKMKKSCEARALLDGMISRGVKPNTATYCHLIHGLCKEGKFNAATKLFGDMRTRGIKPTATCHFTLISFLCEGERFEDAFIATQKCLKQGWLPPYSVMTRLVNGLMGLSKFHDAKFLIKHIKQKFKIKNGQWDEIEAKLPP</sequence>
<evidence type="ECO:0000313" key="4">
    <source>
        <dbReference type="EMBL" id="KAK4284400.1"/>
    </source>
</evidence>
<dbReference type="NCBIfam" id="TIGR00756">
    <property type="entry name" value="PPR"/>
    <property type="match status" value="3"/>
</dbReference>
<dbReference type="EMBL" id="JAWXYG010000001">
    <property type="protein sequence ID" value="KAK4284400.1"/>
    <property type="molecule type" value="Genomic_DNA"/>
</dbReference>
<organism evidence="4 5">
    <name type="scientific">Acacia crassicarpa</name>
    <name type="common">northern wattle</name>
    <dbReference type="NCBI Taxonomy" id="499986"/>
    <lineage>
        <taxon>Eukaryota</taxon>
        <taxon>Viridiplantae</taxon>
        <taxon>Streptophyta</taxon>
        <taxon>Embryophyta</taxon>
        <taxon>Tracheophyta</taxon>
        <taxon>Spermatophyta</taxon>
        <taxon>Magnoliopsida</taxon>
        <taxon>eudicotyledons</taxon>
        <taxon>Gunneridae</taxon>
        <taxon>Pentapetalae</taxon>
        <taxon>rosids</taxon>
        <taxon>fabids</taxon>
        <taxon>Fabales</taxon>
        <taxon>Fabaceae</taxon>
        <taxon>Caesalpinioideae</taxon>
        <taxon>mimosoid clade</taxon>
        <taxon>Acacieae</taxon>
        <taxon>Acacia</taxon>
    </lineage>
</organism>
<feature type="repeat" description="PPR" evidence="3">
    <location>
        <begin position="220"/>
        <end position="254"/>
    </location>
</feature>
<evidence type="ECO:0000256" key="1">
    <source>
        <dbReference type="ARBA" id="ARBA00007626"/>
    </source>
</evidence>
<dbReference type="InterPro" id="IPR050667">
    <property type="entry name" value="PPR-containing_protein"/>
</dbReference>
<evidence type="ECO:0000256" key="3">
    <source>
        <dbReference type="PROSITE-ProRule" id="PRU00708"/>
    </source>
</evidence>
<comment type="similarity">
    <text evidence="1">Belongs to the PPR family. P subfamily.</text>
</comment>
<dbReference type="PANTHER" id="PTHR47939">
    <property type="entry name" value="MEMBRANE-ASSOCIATED SALT-INDUCIBLE PROTEIN-LIKE"/>
    <property type="match status" value="1"/>
</dbReference>
<dbReference type="AlphaFoldDB" id="A0AAE1N6R1"/>
<keyword evidence="5" id="KW-1185">Reference proteome</keyword>
<dbReference type="PANTHER" id="PTHR47939:SF9">
    <property type="entry name" value="(WILD MALAYSIAN BANANA) HYPOTHETICAL PROTEIN"/>
    <property type="match status" value="1"/>
</dbReference>
<reference evidence="4" key="1">
    <citation type="submission" date="2023-10" db="EMBL/GenBank/DDBJ databases">
        <title>Chromosome-level genome of the transformable northern wattle, Acacia crassicarpa.</title>
        <authorList>
            <person name="Massaro I."/>
            <person name="Sinha N.R."/>
            <person name="Poethig S."/>
            <person name="Leichty A.R."/>
        </authorList>
    </citation>
    <scope>NUCLEOTIDE SEQUENCE</scope>
    <source>
        <strain evidence="4">Acra3RX</strain>
        <tissue evidence="4">Leaf</tissue>
    </source>
</reference>
<name>A0AAE1N6R1_9FABA</name>
<feature type="repeat" description="PPR" evidence="3">
    <location>
        <begin position="185"/>
        <end position="219"/>
    </location>
</feature>
<evidence type="ECO:0000256" key="2">
    <source>
        <dbReference type="ARBA" id="ARBA00022737"/>
    </source>
</evidence>
<dbReference type="Pfam" id="PF13041">
    <property type="entry name" value="PPR_2"/>
    <property type="match status" value="2"/>
</dbReference>
<dbReference type="InterPro" id="IPR011990">
    <property type="entry name" value="TPR-like_helical_dom_sf"/>
</dbReference>
<comment type="caution">
    <text evidence="4">The sequence shown here is derived from an EMBL/GenBank/DDBJ whole genome shotgun (WGS) entry which is preliminary data.</text>
</comment>
<feature type="repeat" description="PPR" evidence="3">
    <location>
        <begin position="255"/>
        <end position="289"/>
    </location>
</feature>
<dbReference type="Proteomes" id="UP001293593">
    <property type="component" value="Unassembled WGS sequence"/>
</dbReference>
<proteinExistence type="inferred from homology"/>
<dbReference type="InterPro" id="IPR002885">
    <property type="entry name" value="PPR_rpt"/>
</dbReference>
<protein>
    <recommendedName>
        <fullName evidence="6">Pentatricopeptide repeat-containing protein</fullName>
    </recommendedName>
</protein>
<accession>A0AAE1N6R1</accession>
<dbReference type="PROSITE" id="PS51375">
    <property type="entry name" value="PPR"/>
    <property type="match status" value="4"/>
</dbReference>
<keyword evidence="2" id="KW-0677">Repeat</keyword>
<dbReference type="Gene3D" id="1.25.40.10">
    <property type="entry name" value="Tetratricopeptide repeat domain"/>
    <property type="match status" value="2"/>
</dbReference>
<feature type="repeat" description="PPR" evidence="3">
    <location>
        <begin position="290"/>
        <end position="324"/>
    </location>
</feature>
<evidence type="ECO:0000313" key="5">
    <source>
        <dbReference type="Proteomes" id="UP001293593"/>
    </source>
</evidence>
<evidence type="ECO:0008006" key="6">
    <source>
        <dbReference type="Google" id="ProtNLM"/>
    </source>
</evidence>